<dbReference type="Pfam" id="PF07291">
    <property type="entry name" value="MauE"/>
    <property type="match status" value="1"/>
</dbReference>
<keyword evidence="3 5" id="KW-1133">Transmembrane helix</keyword>
<evidence type="ECO:0000256" key="2">
    <source>
        <dbReference type="ARBA" id="ARBA00022692"/>
    </source>
</evidence>
<evidence type="ECO:0000256" key="4">
    <source>
        <dbReference type="ARBA" id="ARBA00023136"/>
    </source>
</evidence>
<protein>
    <submittedName>
        <fullName evidence="7">DoxX family membrane protein</fullName>
    </submittedName>
</protein>
<feature type="transmembrane region" description="Helical" evidence="5">
    <location>
        <begin position="116"/>
        <end position="136"/>
    </location>
</feature>
<comment type="caution">
    <text evidence="7">The sequence shown here is derived from an EMBL/GenBank/DDBJ whole genome shotgun (WGS) entry which is preliminary data.</text>
</comment>
<evidence type="ECO:0000256" key="5">
    <source>
        <dbReference type="SAM" id="Phobius"/>
    </source>
</evidence>
<keyword evidence="8" id="KW-1185">Reference proteome</keyword>
<name>A0ABU8LLB9_9MICO</name>
<keyword evidence="4 5" id="KW-0472">Membrane</keyword>
<accession>A0ABU8LLB9</accession>
<feature type="domain" description="Methylamine utilisation protein MauE" evidence="6">
    <location>
        <begin position="15"/>
        <end position="109"/>
    </location>
</feature>
<sequence length="158" mass="16654">MTGIAPRTLAAPLIGGAARVALGVLWLIEGVIKLRAGFGAPDILLVADSAANNSRVPDYFAPMGELMRALSGLFGIGIPLLELSLGVLLIIGVIPRIAALASIGTLALYWSADQLAAQYPLMLVLAAVVLAIPRSGEWSLPALARRRRDRSVPEPRRV</sequence>
<keyword evidence="2 5" id="KW-0812">Transmembrane</keyword>
<dbReference type="Proteomes" id="UP001366085">
    <property type="component" value="Unassembled WGS sequence"/>
</dbReference>
<comment type="subcellular location">
    <subcellularLocation>
        <location evidence="1">Membrane</location>
        <topology evidence="1">Multi-pass membrane protein</topology>
    </subcellularLocation>
</comment>
<dbReference type="RefSeq" id="WP_337320359.1">
    <property type="nucleotide sequence ID" value="NZ_JBBDGN010000009.1"/>
</dbReference>
<proteinExistence type="predicted"/>
<evidence type="ECO:0000313" key="7">
    <source>
        <dbReference type="EMBL" id="MEJ1092122.1"/>
    </source>
</evidence>
<dbReference type="EMBL" id="JBBDGN010000009">
    <property type="protein sequence ID" value="MEJ1092122.1"/>
    <property type="molecule type" value="Genomic_DNA"/>
</dbReference>
<feature type="transmembrane region" description="Helical" evidence="5">
    <location>
        <begin position="9"/>
        <end position="28"/>
    </location>
</feature>
<evidence type="ECO:0000256" key="1">
    <source>
        <dbReference type="ARBA" id="ARBA00004141"/>
    </source>
</evidence>
<dbReference type="InterPro" id="IPR009908">
    <property type="entry name" value="Methylamine_util_MauE"/>
</dbReference>
<evidence type="ECO:0000256" key="3">
    <source>
        <dbReference type="ARBA" id="ARBA00022989"/>
    </source>
</evidence>
<evidence type="ECO:0000259" key="6">
    <source>
        <dbReference type="Pfam" id="PF07291"/>
    </source>
</evidence>
<reference evidence="7 8" key="1">
    <citation type="submission" date="2024-02" db="EMBL/GenBank/DDBJ databases">
        <authorList>
            <person name="Saticioglu I.B."/>
        </authorList>
    </citation>
    <scope>NUCLEOTIDE SEQUENCE [LARGE SCALE GENOMIC DNA]</scope>
    <source>
        <strain evidence="7 8">Mu-43</strain>
    </source>
</reference>
<organism evidence="7 8">
    <name type="scientific">Microbacterium istanbulense</name>
    <dbReference type="NCBI Taxonomy" id="3122049"/>
    <lineage>
        <taxon>Bacteria</taxon>
        <taxon>Bacillati</taxon>
        <taxon>Actinomycetota</taxon>
        <taxon>Actinomycetes</taxon>
        <taxon>Micrococcales</taxon>
        <taxon>Microbacteriaceae</taxon>
        <taxon>Microbacterium</taxon>
    </lineage>
</organism>
<gene>
    <name evidence="7" type="ORF">WDU93_10505</name>
</gene>
<evidence type="ECO:0000313" key="8">
    <source>
        <dbReference type="Proteomes" id="UP001366085"/>
    </source>
</evidence>